<dbReference type="AlphaFoldDB" id="A0AB34KYR9"/>
<protein>
    <submittedName>
        <fullName evidence="1">Uncharacterized protein</fullName>
    </submittedName>
</protein>
<dbReference type="Proteomes" id="UP000803884">
    <property type="component" value="Unassembled WGS sequence"/>
</dbReference>
<name>A0AB34KYR9_9PEZI</name>
<reference evidence="1 2" key="1">
    <citation type="journal article" date="2020" name="Microbiol. Resour. Announc.">
        <title>Draft Genome Sequence of a Cladosporium Species Isolated from the Mesophotic Ascidian Didemnum maculosum.</title>
        <authorList>
            <person name="Gioti A."/>
            <person name="Siaperas R."/>
            <person name="Nikolaivits E."/>
            <person name="Le Goff G."/>
            <person name="Ouazzani J."/>
            <person name="Kotoulas G."/>
            <person name="Topakas E."/>
        </authorList>
    </citation>
    <scope>NUCLEOTIDE SEQUENCE [LARGE SCALE GENOMIC DNA]</scope>
    <source>
        <strain evidence="1 2">TM138-S3</strain>
    </source>
</reference>
<keyword evidence="2" id="KW-1185">Reference proteome</keyword>
<organism evidence="1 2">
    <name type="scientific">Cladosporium halotolerans</name>
    <dbReference type="NCBI Taxonomy" id="1052096"/>
    <lineage>
        <taxon>Eukaryota</taxon>
        <taxon>Fungi</taxon>
        <taxon>Dikarya</taxon>
        <taxon>Ascomycota</taxon>
        <taxon>Pezizomycotina</taxon>
        <taxon>Dothideomycetes</taxon>
        <taxon>Dothideomycetidae</taxon>
        <taxon>Cladosporiales</taxon>
        <taxon>Cladosporiaceae</taxon>
        <taxon>Cladosporium</taxon>
    </lineage>
</organism>
<comment type="caution">
    <text evidence="1">The sequence shown here is derived from an EMBL/GenBank/DDBJ whole genome shotgun (WGS) entry which is preliminary data.</text>
</comment>
<proteinExistence type="predicted"/>
<dbReference type="RefSeq" id="XP_069231379.1">
    <property type="nucleotide sequence ID" value="XM_069371590.1"/>
</dbReference>
<dbReference type="GeneID" id="96004428"/>
<evidence type="ECO:0000313" key="2">
    <source>
        <dbReference type="Proteomes" id="UP000803884"/>
    </source>
</evidence>
<gene>
    <name evidence="1" type="ORF">WHR41_02984</name>
</gene>
<dbReference type="Pfam" id="PF09797">
    <property type="entry name" value="NatB_MDM20"/>
    <property type="match status" value="1"/>
</dbReference>
<accession>A0AB34KYR9</accession>
<dbReference type="InterPro" id="IPR019183">
    <property type="entry name" value="NAA25_NatB_aux_su"/>
</dbReference>
<evidence type="ECO:0000313" key="1">
    <source>
        <dbReference type="EMBL" id="KAL1588274.1"/>
    </source>
</evidence>
<sequence>MAKYPTYDEYRDKPKKGIAKCDELLKRTPKDIHLLATKSQLQTELGETTKAKATIDALLALSPPTRDLQEISLIEDAVVEHLFSSTFPQPATAGPEVAKLWENAAKSATAVNYKLDLQSLRFTRAVFDNRLQDAQQALIQLKALAPKNRVFYMAHAAVTQMLASTGGDELSGRLALMLAKKAVAEKFDEVSGLDCRVPGQIFALQGKREELEGVRGGRFGESKQVHDALREPKQNDEEALAGLKIEDAKLGTPERLDALIAESKVKFLNLLNGGGDKSAFYNFAADATENYRKAVALIDQFRYRHVCQLIFLAISALVKVWEQHDETNALLQAAFIAEMLLRNNQHIHEAKVILVYLYMRLDLATLALTHWDSLSVKEIQFDTIGHAFLAKLSITHPHKATTSTAKNNDPLAITTQALGMYTRYEQKLAECEANVLNNGQTGMMLDLHELRQNLRLSLTRRLLSLEQRRYARFFRHPPLDTNAVHIEPRLTAHWLASKDNRDFAAAFDHGYNAERALHGNDDPRAWLLHSLAADTAWCLSNSATPPVKDTSVLLQHLSDDKPTPSPTSALSTATLHFLAAPTPETLTPLSTALAALPSPPPDLKETYLSLDALRTLPAALKTAEQQNPKALPKAKVDALRKGAEEAIAGLQSFAKDQARRSSRTGFEGNEGIWRLFGSEEVEGFERGVADARGKGWEGVGRVK</sequence>
<dbReference type="EMBL" id="JAAQHG020000007">
    <property type="protein sequence ID" value="KAL1588274.1"/>
    <property type="molecule type" value="Genomic_DNA"/>
</dbReference>